<keyword evidence="2" id="KW-0546">Nucleotide metabolism</keyword>
<dbReference type="InterPro" id="IPR033704">
    <property type="entry name" value="dUTPase_trimeric"/>
</dbReference>
<name>A0A1F5J8P7_9BACT</name>
<proteinExistence type="predicted"/>
<evidence type="ECO:0000313" key="4">
    <source>
        <dbReference type="Proteomes" id="UP000177042"/>
    </source>
</evidence>
<dbReference type="InterPro" id="IPR036157">
    <property type="entry name" value="dUTPase-like_sf"/>
</dbReference>
<gene>
    <name evidence="3" type="ORF">A3C26_01200</name>
</gene>
<evidence type="ECO:0000256" key="1">
    <source>
        <dbReference type="ARBA" id="ARBA00022801"/>
    </source>
</evidence>
<comment type="caution">
    <text evidence="3">The sequence shown here is derived from an EMBL/GenBank/DDBJ whole genome shotgun (WGS) entry which is preliminary data.</text>
</comment>
<evidence type="ECO:0000256" key="2">
    <source>
        <dbReference type="ARBA" id="ARBA00023080"/>
    </source>
</evidence>
<dbReference type="Pfam" id="PF22769">
    <property type="entry name" value="DCD"/>
    <property type="match status" value="1"/>
</dbReference>
<reference evidence="3 4" key="1">
    <citation type="journal article" date="2016" name="Nat. Commun.">
        <title>Thousands of microbial genomes shed light on interconnected biogeochemical processes in an aquifer system.</title>
        <authorList>
            <person name="Anantharaman K."/>
            <person name="Brown C.T."/>
            <person name="Hug L.A."/>
            <person name="Sharon I."/>
            <person name="Castelle C.J."/>
            <person name="Probst A.J."/>
            <person name="Thomas B.C."/>
            <person name="Singh A."/>
            <person name="Wilkins M.J."/>
            <person name="Karaoz U."/>
            <person name="Brodie E.L."/>
            <person name="Williams K.H."/>
            <person name="Hubbard S.S."/>
            <person name="Banfield J.F."/>
        </authorList>
    </citation>
    <scope>NUCLEOTIDE SEQUENCE [LARGE SCALE GENOMIC DNA]</scope>
</reference>
<dbReference type="Proteomes" id="UP000177042">
    <property type="component" value="Unassembled WGS sequence"/>
</dbReference>
<dbReference type="SUPFAM" id="SSF51283">
    <property type="entry name" value="dUTPase-like"/>
    <property type="match status" value="1"/>
</dbReference>
<dbReference type="InterPro" id="IPR011962">
    <property type="entry name" value="dCTP_deaminase"/>
</dbReference>
<accession>A0A1F5J8P7</accession>
<sequence length="189" mass="21107">MSVLGIDQVLQRIKTQKLIEGLGERDLKNPEGVTIDLRLGAVHKILSGGAFIESDRREALGRRKGVKTKLIAEFKKGKKNQDWIIIKPGDYYLVSTVEAINTPGDLLPVVFTRTSIFRSGLLLVNSKVQPGYKGTLTMGLTNLSKFDVRLQMGARVCDIVFYKIEGKTTLYRGQHQGGRVSPHKEERQV</sequence>
<protein>
    <submittedName>
        <fullName evidence="3">Uncharacterized protein</fullName>
    </submittedName>
</protein>
<evidence type="ECO:0000313" key="3">
    <source>
        <dbReference type="EMBL" id="OGE25005.1"/>
    </source>
</evidence>
<dbReference type="PANTHER" id="PTHR42680">
    <property type="entry name" value="DCTP DEAMINASE"/>
    <property type="match status" value="1"/>
</dbReference>
<dbReference type="EMBL" id="MFCX01000035">
    <property type="protein sequence ID" value="OGE25005.1"/>
    <property type="molecule type" value="Genomic_DNA"/>
</dbReference>
<keyword evidence="1" id="KW-0378">Hydrolase</keyword>
<dbReference type="GO" id="GO:0008829">
    <property type="term" value="F:dCTP deaminase activity"/>
    <property type="evidence" value="ECO:0007669"/>
    <property type="project" value="InterPro"/>
</dbReference>
<organism evidence="3 4">
    <name type="scientific">Candidatus Daviesbacteria bacterium RIFCSPHIGHO2_02_FULL_39_12</name>
    <dbReference type="NCBI Taxonomy" id="1797770"/>
    <lineage>
        <taxon>Bacteria</taxon>
        <taxon>Candidatus Daviesiibacteriota</taxon>
    </lineage>
</organism>
<dbReference type="PANTHER" id="PTHR42680:SF3">
    <property type="entry name" value="DCTP DEAMINASE"/>
    <property type="match status" value="1"/>
</dbReference>
<dbReference type="CDD" id="cd07557">
    <property type="entry name" value="trimeric_dUTPase"/>
    <property type="match status" value="1"/>
</dbReference>
<dbReference type="AlphaFoldDB" id="A0A1F5J8P7"/>
<dbReference type="GO" id="GO:0006229">
    <property type="term" value="P:dUTP biosynthetic process"/>
    <property type="evidence" value="ECO:0007669"/>
    <property type="project" value="InterPro"/>
</dbReference>
<dbReference type="Gene3D" id="2.70.40.10">
    <property type="match status" value="1"/>
</dbReference>